<protein>
    <submittedName>
        <fullName evidence="1">Uncharacterized protein</fullName>
    </submittedName>
</protein>
<dbReference type="Proteomes" id="UP000005038">
    <property type="component" value="Unassembled WGS sequence"/>
</dbReference>
<comment type="caution">
    <text evidence="1">The sequence shown here is derived from an EMBL/GenBank/DDBJ whole genome shotgun (WGS) entry which is preliminary data.</text>
</comment>
<dbReference type="AlphaFoldDB" id="H5TJ59"/>
<evidence type="ECO:0000313" key="1">
    <source>
        <dbReference type="EMBL" id="GAB33517.1"/>
    </source>
</evidence>
<organism evidence="1 2">
    <name type="scientific">Gordonia otitidis (strain DSM 44809 / CCUG 52243 / JCM 12355 / NBRC 100426 / IFM 10032)</name>
    <dbReference type="NCBI Taxonomy" id="1108044"/>
    <lineage>
        <taxon>Bacteria</taxon>
        <taxon>Bacillati</taxon>
        <taxon>Actinomycetota</taxon>
        <taxon>Actinomycetes</taxon>
        <taxon>Mycobacteriales</taxon>
        <taxon>Gordoniaceae</taxon>
        <taxon>Gordonia</taxon>
    </lineage>
</organism>
<dbReference type="STRING" id="1108044.GOOTI_065_01230"/>
<proteinExistence type="predicted"/>
<gene>
    <name evidence="1" type="ORF">GOOTI_065_01230</name>
</gene>
<name>H5TJ59_GORO1</name>
<dbReference type="EMBL" id="BAFB01000065">
    <property type="protein sequence ID" value="GAB33517.1"/>
    <property type="molecule type" value="Genomic_DNA"/>
</dbReference>
<sequence>MLDAMGISGRRDPPPRRAGLQFDLNGRPVAPGRWETLRRAVIGDKGASRDVLTLADADVVVVAESDDEAASSSSVLDDSALRPDAQAIVRHVLALPAANVATAAEVAALDDYELVSVDVVGDRFEIPTGLQAVVLARVQRVDALHLSQERSRMASLASRHFGLPLGWQIAQRPG</sequence>
<evidence type="ECO:0000313" key="2">
    <source>
        <dbReference type="Proteomes" id="UP000005038"/>
    </source>
</evidence>
<keyword evidence="2" id="KW-1185">Reference proteome</keyword>
<accession>H5TJ59</accession>
<reference evidence="1" key="1">
    <citation type="submission" date="2012-02" db="EMBL/GenBank/DDBJ databases">
        <title>Whole genome shotgun sequence of Gordonia otitidis NBRC 100426.</title>
        <authorList>
            <person name="Yoshida I."/>
            <person name="Hosoyama A."/>
            <person name="Tsuchikane K."/>
            <person name="Katsumata H."/>
            <person name="Yamazaki S."/>
            <person name="Fujita N."/>
        </authorList>
    </citation>
    <scope>NUCLEOTIDE SEQUENCE [LARGE SCALE GENOMIC DNA]</scope>
    <source>
        <strain evidence="1">NBRC 100426</strain>
    </source>
</reference>